<dbReference type="EMBL" id="JABFTP020000103">
    <property type="protein sequence ID" value="KAL3277237.1"/>
    <property type="molecule type" value="Genomic_DNA"/>
</dbReference>
<keyword evidence="3" id="KW-1185">Reference proteome</keyword>
<evidence type="ECO:0000256" key="1">
    <source>
        <dbReference type="SAM" id="MobiDB-lite"/>
    </source>
</evidence>
<reference evidence="2 3" key="1">
    <citation type="journal article" date="2021" name="BMC Biol.">
        <title>Horizontally acquired antibacterial genes associated with adaptive radiation of ladybird beetles.</title>
        <authorList>
            <person name="Li H.S."/>
            <person name="Tang X.F."/>
            <person name="Huang Y.H."/>
            <person name="Xu Z.Y."/>
            <person name="Chen M.L."/>
            <person name="Du X.Y."/>
            <person name="Qiu B.Y."/>
            <person name="Chen P.T."/>
            <person name="Zhang W."/>
            <person name="Slipinski A."/>
            <person name="Escalona H.E."/>
            <person name="Waterhouse R.M."/>
            <person name="Zwick A."/>
            <person name="Pang H."/>
        </authorList>
    </citation>
    <scope>NUCLEOTIDE SEQUENCE [LARGE SCALE GENOMIC DNA]</scope>
    <source>
        <strain evidence="2">SYSU2018</strain>
    </source>
</reference>
<dbReference type="Proteomes" id="UP001516400">
    <property type="component" value="Unassembled WGS sequence"/>
</dbReference>
<evidence type="ECO:0000313" key="3">
    <source>
        <dbReference type="Proteomes" id="UP001516400"/>
    </source>
</evidence>
<accession>A0ABD2NEX3</accession>
<dbReference type="AlphaFoldDB" id="A0ABD2NEX3"/>
<comment type="caution">
    <text evidence="2">The sequence shown here is derived from an EMBL/GenBank/DDBJ whole genome shotgun (WGS) entry which is preliminary data.</text>
</comment>
<name>A0ABD2NEX3_9CUCU</name>
<feature type="compositionally biased region" description="Polar residues" evidence="1">
    <location>
        <begin position="65"/>
        <end position="78"/>
    </location>
</feature>
<evidence type="ECO:0000313" key="2">
    <source>
        <dbReference type="EMBL" id="KAL3277237.1"/>
    </source>
</evidence>
<gene>
    <name evidence="2" type="ORF">HHI36_012588</name>
</gene>
<feature type="region of interest" description="Disordered" evidence="1">
    <location>
        <begin position="65"/>
        <end position="85"/>
    </location>
</feature>
<proteinExistence type="predicted"/>
<protein>
    <submittedName>
        <fullName evidence="2">Uncharacterized protein</fullName>
    </submittedName>
</protein>
<organism evidence="2 3">
    <name type="scientific">Cryptolaemus montrouzieri</name>
    <dbReference type="NCBI Taxonomy" id="559131"/>
    <lineage>
        <taxon>Eukaryota</taxon>
        <taxon>Metazoa</taxon>
        <taxon>Ecdysozoa</taxon>
        <taxon>Arthropoda</taxon>
        <taxon>Hexapoda</taxon>
        <taxon>Insecta</taxon>
        <taxon>Pterygota</taxon>
        <taxon>Neoptera</taxon>
        <taxon>Endopterygota</taxon>
        <taxon>Coleoptera</taxon>
        <taxon>Polyphaga</taxon>
        <taxon>Cucujiformia</taxon>
        <taxon>Coccinelloidea</taxon>
        <taxon>Coccinellidae</taxon>
        <taxon>Scymninae</taxon>
        <taxon>Scymnini</taxon>
        <taxon>Cryptolaemus</taxon>
    </lineage>
</organism>
<sequence length="85" mass="9514">MYMDHSLKLVTVQLSTHRSNLWTTQQLVIFPNLVIIKESIDNPLEKEVSGYTEGFISTIANAHATQSKTPITSSPGSNRNRKINT</sequence>